<protein>
    <recommendedName>
        <fullName evidence="1">SRR1-like domain-containing protein</fullName>
    </recommendedName>
</protein>
<evidence type="ECO:0000313" key="2">
    <source>
        <dbReference type="EMBL" id="KAK4071043.1"/>
    </source>
</evidence>
<comment type="caution">
    <text evidence="2">The sequence shown here is derived from an EMBL/GenBank/DDBJ whole genome shotgun (WGS) entry which is preliminary data.</text>
</comment>
<evidence type="ECO:0000259" key="1">
    <source>
        <dbReference type="Pfam" id="PF07985"/>
    </source>
</evidence>
<dbReference type="GeneID" id="87920937"/>
<dbReference type="PANTHER" id="PTHR42080">
    <property type="entry name" value="SRR1 DOMAIN-CONTAINING PROTEIN"/>
    <property type="match status" value="1"/>
</dbReference>
<accession>A0AAE1ICW8</accession>
<dbReference type="Proteomes" id="UP001273209">
    <property type="component" value="Unassembled WGS sequence"/>
</dbReference>
<gene>
    <name evidence="2" type="ORF">Triagg1_6410</name>
</gene>
<organism evidence="2 3">
    <name type="scientific">Trichoderma aggressivum f. europaeum</name>
    <dbReference type="NCBI Taxonomy" id="173218"/>
    <lineage>
        <taxon>Eukaryota</taxon>
        <taxon>Fungi</taxon>
        <taxon>Dikarya</taxon>
        <taxon>Ascomycota</taxon>
        <taxon>Pezizomycotina</taxon>
        <taxon>Sordariomycetes</taxon>
        <taxon>Hypocreomycetidae</taxon>
        <taxon>Hypocreales</taxon>
        <taxon>Hypocreaceae</taxon>
        <taxon>Trichoderma</taxon>
    </lineage>
</organism>
<proteinExistence type="predicted"/>
<keyword evidence="3" id="KW-1185">Reference proteome</keyword>
<dbReference type="EMBL" id="JAWRVG010000025">
    <property type="protein sequence ID" value="KAK4071043.1"/>
    <property type="molecule type" value="Genomic_DNA"/>
</dbReference>
<evidence type="ECO:0000313" key="3">
    <source>
        <dbReference type="Proteomes" id="UP001273209"/>
    </source>
</evidence>
<name>A0AAE1ICW8_9HYPO</name>
<dbReference type="PANTHER" id="PTHR42080:SF1">
    <property type="entry name" value="SRR1-LIKE DOMAIN-CONTAINING PROTEIN"/>
    <property type="match status" value="1"/>
</dbReference>
<dbReference type="RefSeq" id="XP_062754663.1">
    <property type="nucleotide sequence ID" value="XM_062901032.1"/>
</dbReference>
<dbReference type="AlphaFoldDB" id="A0AAE1ICW8"/>
<sequence length="336" mass="37786">MPPPPPPPQSLQLMNNMQASEEWTVVRRRSRRIQGLGPGPYTLPDAARAVPHLAVEEMQKDFDNYNAQFKASNTAKTLHDTIKEFASDALNVNNEKPVTKAISLGIGSFDPADGSPQLKRRAHMQLAAMLHMVSLLEENTSSGQIKCTFQEPLFTPSDIAFLTAMGHEVVESPVASNSVTAGTLFFGPHLYKEVYGMALKGEIPVVWVGTDWVVWEKANVSQSKEEENHLGAIKKMHETYKHVPFPDDENNTIFYGTCLYLKYPEHPATAKLGLVNVQDEPGDKTYTFNVQREQRAQMNYITIEDDDEPAEMDDVHIKQEHVEMDNIFIKQEPFSD</sequence>
<reference evidence="2" key="1">
    <citation type="submission" date="2023-11" db="EMBL/GenBank/DDBJ databases">
        <title>The genome sequences of three competitors of mushroom-forming fungi.</title>
        <authorList>
            <person name="Beijen E."/>
            <person name="Ohm R.A."/>
        </authorList>
    </citation>
    <scope>NUCLEOTIDE SEQUENCE</scope>
    <source>
        <strain evidence="2">CBS 100526</strain>
    </source>
</reference>
<dbReference type="InterPro" id="IPR012942">
    <property type="entry name" value="SRR1-like"/>
</dbReference>
<dbReference type="Pfam" id="PF07985">
    <property type="entry name" value="SRR1"/>
    <property type="match status" value="1"/>
</dbReference>
<feature type="domain" description="SRR1-like" evidence="1">
    <location>
        <begin position="92"/>
        <end position="260"/>
    </location>
</feature>